<dbReference type="AlphaFoldDB" id="A0A0E9UHJ3"/>
<feature type="region of interest" description="Disordered" evidence="1">
    <location>
        <begin position="1"/>
        <end position="22"/>
    </location>
</feature>
<evidence type="ECO:0000256" key="1">
    <source>
        <dbReference type="SAM" id="MobiDB-lite"/>
    </source>
</evidence>
<reference evidence="2" key="2">
    <citation type="journal article" date="2015" name="Fish Shellfish Immunol.">
        <title>Early steps in the European eel (Anguilla anguilla)-Vibrio vulnificus interaction in the gills: Role of the RtxA13 toxin.</title>
        <authorList>
            <person name="Callol A."/>
            <person name="Pajuelo D."/>
            <person name="Ebbesson L."/>
            <person name="Teles M."/>
            <person name="MacKenzie S."/>
            <person name="Amaro C."/>
        </authorList>
    </citation>
    <scope>NUCLEOTIDE SEQUENCE</scope>
</reference>
<name>A0A0E9UHJ3_ANGAN</name>
<accession>A0A0E9UHJ3</accession>
<dbReference type="EMBL" id="GBXM01043366">
    <property type="protein sequence ID" value="JAH65211.1"/>
    <property type="molecule type" value="Transcribed_RNA"/>
</dbReference>
<evidence type="ECO:0000313" key="2">
    <source>
        <dbReference type="EMBL" id="JAH65211.1"/>
    </source>
</evidence>
<protein>
    <submittedName>
        <fullName evidence="2">Uncharacterized protein</fullName>
    </submittedName>
</protein>
<sequence length="22" mass="2579">MLTQVPQKYAQTGTAEIRSHRY</sequence>
<reference evidence="2" key="1">
    <citation type="submission" date="2014-11" db="EMBL/GenBank/DDBJ databases">
        <authorList>
            <person name="Amaro Gonzalez C."/>
        </authorList>
    </citation>
    <scope>NUCLEOTIDE SEQUENCE</scope>
</reference>
<proteinExistence type="predicted"/>
<organism evidence="2">
    <name type="scientific">Anguilla anguilla</name>
    <name type="common">European freshwater eel</name>
    <name type="synonym">Muraena anguilla</name>
    <dbReference type="NCBI Taxonomy" id="7936"/>
    <lineage>
        <taxon>Eukaryota</taxon>
        <taxon>Metazoa</taxon>
        <taxon>Chordata</taxon>
        <taxon>Craniata</taxon>
        <taxon>Vertebrata</taxon>
        <taxon>Euteleostomi</taxon>
        <taxon>Actinopterygii</taxon>
        <taxon>Neopterygii</taxon>
        <taxon>Teleostei</taxon>
        <taxon>Anguilliformes</taxon>
        <taxon>Anguillidae</taxon>
        <taxon>Anguilla</taxon>
    </lineage>
</organism>
<feature type="compositionally biased region" description="Polar residues" evidence="1">
    <location>
        <begin position="1"/>
        <end position="14"/>
    </location>
</feature>